<keyword evidence="2" id="KW-1185">Reference proteome</keyword>
<protein>
    <recommendedName>
        <fullName evidence="3">Tesmin/TSO1-like CXC domain-containing protein</fullName>
    </recommendedName>
</protein>
<dbReference type="PANTHER" id="PTHR47018">
    <property type="entry name" value="CXC DOMAIN-CONTAINING PROTEIN-RELATED"/>
    <property type="match status" value="1"/>
</dbReference>
<evidence type="ECO:0000313" key="2">
    <source>
        <dbReference type="Proteomes" id="UP000770661"/>
    </source>
</evidence>
<organism evidence="1 2">
    <name type="scientific">Chionoecetes opilio</name>
    <name type="common">Atlantic snow crab</name>
    <name type="synonym">Cancer opilio</name>
    <dbReference type="NCBI Taxonomy" id="41210"/>
    <lineage>
        <taxon>Eukaryota</taxon>
        <taxon>Metazoa</taxon>
        <taxon>Ecdysozoa</taxon>
        <taxon>Arthropoda</taxon>
        <taxon>Crustacea</taxon>
        <taxon>Multicrustacea</taxon>
        <taxon>Malacostraca</taxon>
        <taxon>Eumalacostraca</taxon>
        <taxon>Eucarida</taxon>
        <taxon>Decapoda</taxon>
        <taxon>Pleocyemata</taxon>
        <taxon>Brachyura</taxon>
        <taxon>Eubrachyura</taxon>
        <taxon>Majoidea</taxon>
        <taxon>Majidae</taxon>
        <taxon>Chionoecetes</taxon>
    </lineage>
</organism>
<evidence type="ECO:0000313" key="1">
    <source>
        <dbReference type="EMBL" id="KAG0713915.1"/>
    </source>
</evidence>
<comment type="caution">
    <text evidence="1">The sequence shown here is derived from an EMBL/GenBank/DDBJ whole genome shotgun (WGS) entry which is preliminary data.</text>
</comment>
<evidence type="ECO:0008006" key="3">
    <source>
        <dbReference type="Google" id="ProtNLM"/>
    </source>
</evidence>
<accession>A0A8J4Y368</accession>
<sequence>MIAIEAKYHRNCLRAVYNKIRPAALKDEDADRLHGIAFAELVVFMEDMHADEDNAPVFKFSDVANLYKTRLEQLGATVTSRIHTTRLKDRLLSVFPDLRAHYQGRDTLLLFEKDIGPALKKACDHDSDAMHLVRAAQVVTDAFEELLRMPSDVSEESMSLLERFVVLMYDRTSDTMEVNDARKQLFAHKSRALENIPPTQAALQQHIKRASLQGNCWNQTLVLNPELPIPSDWGWTKEASGWQPLWTTLPEASKSCHELIHCGCKKGCTGRCKCTKATLKCTALCACSGDC</sequence>
<dbReference type="OrthoDB" id="5949854at2759"/>
<dbReference type="PANTHER" id="PTHR47018:SF1">
    <property type="entry name" value="TESMIN_TSO1-LIKE CXC DOMAIN-CONTAINING PROTEIN"/>
    <property type="match status" value="1"/>
</dbReference>
<dbReference type="AlphaFoldDB" id="A0A8J4Y368"/>
<dbReference type="EMBL" id="JACEEZ010020973">
    <property type="protein sequence ID" value="KAG0713915.1"/>
    <property type="molecule type" value="Genomic_DNA"/>
</dbReference>
<reference evidence="1" key="1">
    <citation type="submission" date="2020-07" db="EMBL/GenBank/DDBJ databases">
        <title>The High-quality genome of the commercially important snow crab, Chionoecetes opilio.</title>
        <authorList>
            <person name="Jeong J.-H."/>
            <person name="Ryu S."/>
        </authorList>
    </citation>
    <scope>NUCLEOTIDE SEQUENCE</scope>
    <source>
        <strain evidence="1">MADBK_172401_WGS</strain>
        <tissue evidence="1">Digestive gland</tissue>
    </source>
</reference>
<dbReference type="Proteomes" id="UP000770661">
    <property type="component" value="Unassembled WGS sequence"/>
</dbReference>
<name>A0A8J4Y368_CHIOP</name>
<gene>
    <name evidence="1" type="ORF">GWK47_001745</name>
</gene>
<proteinExistence type="predicted"/>